<feature type="domain" description="Type II secretion system protein GspF" evidence="9">
    <location>
        <begin position="293"/>
        <end position="414"/>
    </location>
</feature>
<dbReference type="PRINTS" id="PR00812">
    <property type="entry name" value="BCTERIALGSPF"/>
</dbReference>
<reference evidence="10 11" key="1">
    <citation type="submission" date="2018-12" db="EMBL/GenBank/DDBJ databases">
        <title>Complete genome sequence of Iodobacter sp. H11R3.</title>
        <authorList>
            <person name="Bae J.-W."/>
        </authorList>
    </citation>
    <scope>NUCLEOTIDE SEQUENCE [LARGE SCALE GENOMIC DNA]</scope>
    <source>
        <strain evidence="10 11">H11R3</strain>
    </source>
</reference>
<dbReference type="Proteomes" id="UP000282438">
    <property type="component" value="Chromosome"/>
</dbReference>
<dbReference type="Gene3D" id="1.20.81.30">
    <property type="entry name" value="Type II secretion system (T2SS), domain F"/>
    <property type="match status" value="2"/>
</dbReference>
<evidence type="ECO:0000259" key="9">
    <source>
        <dbReference type="Pfam" id="PF00482"/>
    </source>
</evidence>
<protein>
    <submittedName>
        <fullName evidence="10">Type II secretion system F family protein</fullName>
    </submittedName>
</protein>
<dbReference type="GO" id="GO:0015628">
    <property type="term" value="P:protein secretion by the type II secretion system"/>
    <property type="evidence" value="ECO:0007669"/>
    <property type="project" value="TreeGrafter"/>
</dbReference>
<dbReference type="KEGG" id="iod:EJO50_02595"/>
<comment type="similarity">
    <text evidence="2">Belongs to the GSP F family.</text>
</comment>
<evidence type="ECO:0000313" key="10">
    <source>
        <dbReference type="EMBL" id="AZN35470.1"/>
    </source>
</evidence>
<organism evidence="10 11">
    <name type="scientific">Iodobacter ciconiae</name>
    <dbReference type="NCBI Taxonomy" id="2496266"/>
    <lineage>
        <taxon>Bacteria</taxon>
        <taxon>Pseudomonadati</taxon>
        <taxon>Pseudomonadota</taxon>
        <taxon>Betaproteobacteria</taxon>
        <taxon>Neisseriales</taxon>
        <taxon>Chitinibacteraceae</taxon>
        <taxon>Iodobacter</taxon>
    </lineage>
</organism>
<keyword evidence="7 8" id="KW-0472">Membrane</keyword>
<dbReference type="AlphaFoldDB" id="A0A3S8ZPR4"/>
<evidence type="ECO:0000256" key="6">
    <source>
        <dbReference type="ARBA" id="ARBA00022989"/>
    </source>
</evidence>
<evidence type="ECO:0000256" key="8">
    <source>
        <dbReference type="SAM" id="Phobius"/>
    </source>
</evidence>
<feature type="transmembrane region" description="Helical" evidence="8">
    <location>
        <begin position="243"/>
        <end position="262"/>
    </location>
</feature>
<sequence length="423" mass="46069">MTGLHHSPAPRSLVHQSETPPALGTATLRLKVQGSGDVIQTLDFPGISLSEATRRAAARGLTVLAVESMSVVNANTSLSTGRYVFPLLLFSQELMALLDAGLNLTEALSTLVAKERQVDTRAVLQQILQTLQEGRNFSDVLTIHAQHFPAVYVATVRASERTGDLPQALSRYIAYQIQFEILRKKLVSAAIYPAMLLAVGGLVTLFLLGYVVPRFSVVYESSGRDLPWLSSILLSFGKWIYTYWPQALVLLGTVTAVLIWCLSRQNVRGWLLNQFLRLPLLSVQAGAFRLARFYRAVSLLLAAGIPLARALEMVSGLLSPAQQAALAKSRLAIEQGQSLSVALAANGLSTPVADSLIKVGERSGQMTQMLERTASFADEEFARWIDWASRLLEPLLMVVIGVVIGTVVVLMYLPIFELAGSLQ</sequence>
<dbReference type="InterPro" id="IPR003004">
    <property type="entry name" value="GspF/PilC"/>
</dbReference>
<dbReference type="Pfam" id="PF00482">
    <property type="entry name" value="T2SSF"/>
    <property type="match status" value="2"/>
</dbReference>
<evidence type="ECO:0000256" key="2">
    <source>
        <dbReference type="ARBA" id="ARBA00005745"/>
    </source>
</evidence>
<comment type="subcellular location">
    <subcellularLocation>
        <location evidence="1">Cell inner membrane</location>
        <topology evidence="1">Multi-pass membrane protein</topology>
    </subcellularLocation>
</comment>
<evidence type="ECO:0000256" key="7">
    <source>
        <dbReference type="ARBA" id="ARBA00023136"/>
    </source>
</evidence>
<keyword evidence="6 8" id="KW-1133">Transmembrane helix</keyword>
<dbReference type="PANTHER" id="PTHR30012:SF7">
    <property type="entry name" value="PROTEIN TRANSPORT PROTEIN HOFC HOMOLOG"/>
    <property type="match status" value="1"/>
</dbReference>
<evidence type="ECO:0000256" key="1">
    <source>
        <dbReference type="ARBA" id="ARBA00004429"/>
    </source>
</evidence>
<keyword evidence="11" id="KW-1185">Reference proteome</keyword>
<dbReference type="OrthoDB" id="9805682at2"/>
<dbReference type="PANTHER" id="PTHR30012">
    <property type="entry name" value="GENERAL SECRETION PATHWAY PROTEIN"/>
    <property type="match status" value="1"/>
</dbReference>
<keyword evidence="4" id="KW-0997">Cell inner membrane</keyword>
<dbReference type="InterPro" id="IPR042094">
    <property type="entry name" value="T2SS_GspF_sf"/>
</dbReference>
<dbReference type="GO" id="GO:0005886">
    <property type="term" value="C:plasma membrane"/>
    <property type="evidence" value="ECO:0007669"/>
    <property type="project" value="UniProtKB-SubCell"/>
</dbReference>
<feature type="transmembrane region" description="Helical" evidence="8">
    <location>
        <begin position="190"/>
        <end position="212"/>
    </location>
</feature>
<keyword evidence="5 8" id="KW-0812">Transmembrane</keyword>
<gene>
    <name evidence="10" type="ORF">EJO50_02595</name>
</gene>
<dbReference type="EMBL" id="CP034433">
    <property type="protein sequence ID" value="AZN35470.1"/>
    <property type="molecule type" value="Genomic_DNA"/>
</dbReference>
<evidence type="ECO:0000313" key="11">
    <source>
        <dbReference type="Proteomes" id="UP000282438"/>
    </source>
</evidence>
<dbReference type="RefSeq" id="WP_125971438.1">
    <property type="nucleotide sequence ID" value="NZ_CP034433.1"/>
</dbReference>
<evidence type="ECO:0000256" key="3">
    <source>
        <dbReference type="ARBA" id="ARBA00022475"/>
    </source>
</evidence>
<dbReference type="InterPro" id="IPR018076">
    <property type="entry name" value="T2SS_GspF_dom"/>
</dbReference>
<keyword evidence="3" id="KW-1003">Cell membrane</keyword>
<evidence type="ECO:0000256" key="4">
    <source>
        <dbReference type="ARBA" id="ARBA00022519"/>
    </source>
</evidence>
<proteinExistence type="inferred from homology"/>
<evidence type="ECO:0000256" key="5">
    <source>
        <dbReference type="ARBA" id="ARBA00022692"/>
    </source>
</evidence>
<name>A0A3S8ZPR4_9NEIS</name>
<feature type="domain" description="Type II secretion system protein GspF" evidence="9">
    <location>
        <begin position="90"/>
        <end position="213"/>
    </location>
</feature>
<accession>A0A3S8ZPR4</accession>
<feature type="transmembrane region" description="Helical" evidence="8">
    <location>
        <begin position="395"/>
        <end position="415"/>
    </location>
</feature>